<feature type="chain" id="PRO_5043665156" description="Apolipoprotein M" evidence="5">
    <location>
        <begin position="20"/>
        <end position="227"/>
    </location>
</feature>
<dbReference type="GO" id="GO:0005576">
    <property type="term" value="C:extracellular region"/>
    <property type="evidence" value="ECO:0007669"/>
    <property type="project" value="UniProtKB-SubCell"/>
</dbReference>
<dbReference type="AlphaFoldDB" id="A0AAW0PW87"/>
<comment type="subcellular location">
    <subcellularLocation>
        <location evidence="1">Secreted</location>
    </subcellularLocation>
</comment>
<dbReference type="Proteomes" id="UP001460270">
    <property type="component" value="Unassembled WGS sequence"/>
</dbReference>
<sequence>MRLLLAAVALLSLLCVGHSAPMPNCENLIQKIDIESRDVLLGRWIYAAESTTIPGTAMLTKLLIDSVIVHAIPLVDNNSVQFTQIQRMFGRCASFSSTLTVVNNTMQMIKPYVASEVLLTTSCPDCLVILGNFTLGSRYFQSLQLLSKRRVLSTAELEEFKKQAECLNLPAPHALDPQKELCPEQQTSGTTDLTSEVDAKVIGVLDSVISSPGGLEGFFNKLLGKRH</sequence>
<feature type="signal peptide" evidence="5">
    <location>
        <begin position="1"/>
        <end position="19"/>
    </location>
</feature>
<evidence type="ECO:0000256" key="1">
    <source>
        <dbReference type="ARBA" id="ARBA00004613"/>
    </source>
</evidence>
<keyword evidence="4" id="KW-0325">Glycoprotein</keyword>
<proteinExistence type="predicted"/>
<evidence type="ECO:0008006" key="8">
    <source>
        <dbReference type="Google" id="ProtNLM"/>
    </source>
</evidence>
<evidence type="ECO:0000256" key="5">
    <source>
        <dbReference type="SAM" id="SignalP"/>
    </source>
</evidence>
<comment type="caution">
    <text evidence="6">The sequence shown here is derived from an EMBL/GenBank/DDBJ whole genome shotgun (WGS) entry which is preliminary data.</text>
</comment>
<organism evidence="6 7">
    <name type="scientific">Mugilogobius chulae</name>
    <name type="common">yellowstripe goby</name>
    <dbReference type="NCBI Taxonomy" id="88201"/>
    <lineage>
        <taxon>Eukaryota</taxon>
        <taxon>Metazoa</taxon>
        <taxon>Chordata</taxon>
        <taxon>Craniata</taxon>
        <taxon>Vertebrata</taxon>
        <taxon>Euteleostomi</taxon>
        <taxon>Actinopterygii</taxon>
        <taxon>Neopterygii</taxon>
        <taxon>Teleostei</taxon>
        <taxon>Neoteleostei</taxon>
        <taxon>Acanthomorphata</taxon>
        <taxon>Gobiaria</taxon>
        <taxon>Gobiiformes</taxon>
        <taxon>Gobioidei</taxon>
        <taxon>Gobiidae</taxon>
        <taxon>Gobionellinae</taxon>
        <taxon>Mugilogobius</taxon>
    </lineage>
</organism>
<dbReference type="InterPro" id="IPR012674">
    <property type="entry name" value="Calycin"/>
</dbReference>
<evidence type="ECO:0000256" key="4">
    <source>
        <dbReference type="ARBA" id="ARBA00023180"/>
    </source>
</evidence>
<evidence type="ECO:0000256" key="3">
    <source>
        <dbReference type="ARBA" id="ARBA00022729"/>
    </source>
</evidence>
<evidence type="ECO:0000313" key="7">
    <source>
        <dbReference type="Proteomes" id="UP001460270"/>
    </source>
</evidence>
<protein>
    <recommendedName>
        <fullName evidence="8">Apolipoprotein M</fullName>
    </recommendedName>
</protein>
<dbReference type="PANTHER" id="PTHR11967">
    <property type="entry name" value="ALPHA-1-ACID GLYCOPROTEIN"/>
    <property type="match status" value="1"/>
</dbReference>
<evidence type="ECO:0000313" key="6">
    <source>
        <dbReference type="EMBL" id="KAK7930011.1"/>
    </source>
</evidence>
<dbReference type="PANTHER" id="PTHR11967:SF2">
    <property type="entry name" value="ALPHA-1-ACID GLYCOPROTEIN 1"/>
    <property type="match status" value="1"/>
</dbReference>
<evidence type="ECO:0000256" key="2">
    <source>
        <dbReference type="ARBA" id="ARBA00022525"/>
    </source>
</evidence>
<keyword evidence="2" id="KW-0964">Secreted</keyword>
<accession>A0AAW0PW87</accession>
<keyword evidence="3 5" id="KW-0732">Signal</keyword>
<dbReference type="EMBL" id="JBBPFD010000004">
    <property type="protein sequence ID" value="KAK7930011.1"/>
    <property type="molecule type" value="Genomic_DNA"/>
</dbReference>
<dbReference type="SUPFAM" id="SSF50814">
    <property type="entry name" value="Lipocalins"/>
    <property type="match status" value="1"/>
</dbReference>
<gene>
    <name evidence="6" type="ORF">WMY93_006406</name>
</gene>
<reference evidence="7" key="1">
    <citation type="submission" date="2024-04" db="EMBL/GenBank/DDBJ databases">
        <title>Salinicola lusitanus LLJ914,a marine bacterium isolated from the Okinawa Trough.</title>
        <authorList>
            <person name="Li J."/>
        </authorList>
    </citation>
    <scope>NUCLEOTIDE SEQUENCE [LARGE SCALE GENOMIC DNA]</scope>
</reference>
<keyword evidence="7" id="KW-1185">Reference proteome</keyword>
<dbReference type="Gene3D" id="2.40.128.20">
    <property type="match status" value="1"/>
</dbReference>
<name>A0AAW0PW87_9GOBI</name>